<evidence type="ECO:0000256" key="2">
    <source>
        <dbReference type="ARBA" id="ARBA00022723"/>
    </source>
</evidence>
<dbReference type="InterPro" id="IPR023214">
    <property type="entry name" value="HAD_sf"/>
</dbReference>
<feature type="region of interest" description="Disordered" evidence="5">
    <location>
        <begin position="217"/>
        <end position="249"/>
    </location>
</feature>
<dbReference type="NCBIfam" id="TIGR01488">
    <property type="entry name" value="HAD-SF-IB"/>
    <property type="match status" value="1"/>
</dbReference>
<organism evidence="6 7">
    <name type="scientific">Actinopolyspora erythraea</name>
    <dbReference type="NCBI Taxonomy" id="414996"/>
    <lineage>
        <taxon>Bacteria</taxon>
        <taxon>Bacillati</taxon>
        <taxon>Actinomycetota</taxon>
        <taxon>Actinomycetes</taxon>
        <taxon>Actinopolysporales</taxon>
        <taxon>Actinopolysporaceae</taxon>
        <taxon>Actinopolyspora</taxon>
    </lineage>
</organism>
<name>A0A223RWY9_9ACTN</name>
<proteinExistence type="inferred from homology"/>
<evidence type="ECO:0000256" key="5">
    <source>
        <dbReference type="SAM" id="MobiDB-lite"/>
    </source>
</evidence>
<dbReference type="EMBL" id="CP022752">
    <property type="protein sequence ID" value="ASU80406.1"/>
    <property type="molecule type" value="Genomic_DNA"/>
</dbReference>
<dbReference type="OrthoDB" id="25607at2"/>
<dbReference type="AlphaFoldDB" id="A0A223RWY9"/>
<evidence type="ECO:0000256" key="4">
    <source>
        <dbReference type="ARBA" id="ARBA00022842"/>
    </source>
</evidence>
<dbReference type="Gene3D" id="1.20.1440.100">
    <property type="entry name" value="SG protein - dephosphorylation function"/>
    <property type="match status" value="1"/>
</dbReference>
<evidence type="ECO:0000256" key="3">
    <source>
        <dbReference type="ARBA" id="ARBA00022801"/>
    </source>
</evidence>
<keyword evidence="4" id="KW-0460">Magnesium</keyword>
<dbReference type="SUPFAM" id="SSF56784">
    <property type="entry name" value="HAD-like"/>
    <property type="match status" value="1"/>
</dbReference>
<sequence length="249" mass="26908">MCSNARAAFFDVDETLTTGVSMFRFLRYYLEAIGNPPEVYRRHRERLREMNEAGAGREETNRAFYGVFEGSDAAEVASIAEEWFAAETAAGGFLNPSTSRALRAHRERGEPVVLVSGSFPAPLEPLRQYVRADHLLCTLPEIEPASGRYTGLLRNVPNQPMIGDAKVAAVESLAAAHGIDLGRSVAYGDHVSDLPLLGLTGEAVVVDRDPDITAHARDRGWSVLPSAPPGPLPAPDRRDGAASPAETSR</sequence>
<dbReference type="KEGG" id="aey:CDG81_21445"/>
<evidence type="ECO:0000313" key="7">
    <source>
        <dbReference type="Proteomes" id="UP000215043"/>
    </source>
</evidence>
<dbReference type="RefSeq" id="WP_052427768.1">
    <property type="nucleotide sequence ID" value="NZ_CP022752.1"/>
</dbReference>
<dbReference type="PANTHER" id="PTHR43344">
    <property type="entry name" value="PHOSPHOSERINE PHOSPHATASE"/>
    <property type="match status" value="1"/>
</dbReference>
<evidence type="ECO:0000313" key="6">
    <source>
        <dbReference type="EMBL" id="ASU80406.1"/>
    </source>
</evidence>
<accession>A0A223RWY9</accession>
<dbReference type="Pfam" id="PF12710">
    <property type="entry name" value="HAD"/>
    <property type="match status" value="1"/>
</dbReference>
<dbReference type="InterPro" id="IPR036412">
    <property type="entry name" value="HAD-like_sf"/>
</dbReference>
<gene>
    <name evidence="6" type="ORF">CDG81_21445</name>
</gene>
<dbReference type="GO" id="GO:0046872">
    <property type="term" value="F:metal ion binding"/>
    <property type="evidence" value="ECO:0007669"/>
    <property type="project" value="UniProtKB-KW"/>
</dbReference>
<reference evidence="6 7" key="1">
    <citation type="submission" date="2017-08" db="EMBL/GenBank/DDBJ databases">
        <title>The complete genome sequence of moderately halophilic actinomycete Actinopolyspora erythraea YIM 90600, the producer of novel erythromycin, novel actinopolysporins A-C and tubercidin.</title>
        <authorList>
            <person name="Yin M."/>
            <person name="Tang S."/>
        </authorList>
    </citation>
    <scope>NUCLEOTIDE SEQUENCE [LARGE SCALE GENOMIC DNA]</scope>
    <source>
        <strain evidence="6 7">YIM 90600</strain>
    </source>
</reference>
<dbReference type="NCBIfam" id="TIGR01490">
    <property type="entry name" value="HAD-SF-IB-hyp1"/>
    <property type="match status" value="1"/>
</dbReference>
<protein>
    <submittedName>
        <fullName evidence="6">HAD-IB family hydrolase</fullName>
    </submittedName>
</protein>
<dbReference type="PANTHER" id="PTHR43344:SF13">
    <property type="entry name" value="PHOSPHATASE RV3661-RELATED"/>
    <property type="match status" value="1"/>
</dbReference>
<dbReference type="Proteomes" id="UP000215043">
    <property type="component" value="Chromosome"/>
</dbReference>
<dbReference type="InterPro" id="IPR050582">
    <property type="entry name" value="HAD-like_SerB"/>
</dbReference>
<comment type="similarity">
    <text evidence="1">Belongs to the HAD-like hydrolase superfamily. SerB family.</text>
</comment>
<keyword evidence="2" id="KW-0479">Metal-binding</keyword>
<evidence type="ECO:0000256" key="1">
    <source>
        <dbReference type="ARBA" id="ARBA00009184"/>
    </source>
</evidence>
<keyword evidence="3 6" id="KW-0378">Hydrolase</keyword>
<dbReference type="Gene3D" id="3.40.50.1000">
    <property type="entry name" value="HAD superfamily/HAD-like"/>
    <property type="match status" value="1"/>
</dbReference>
<dbReference type="GO" id="GO:0016787">
    <property type="term" value="F:hydrolase activity"/>
    <property type="evidence" value="ECO:0007669"/>
    <property type="project" value="UniProtKB-KW"/>
</dbReference>
<dbReference type="InterPro" id="IPR006385">
    <property type="entry name" value="HAD_hydro_SerB1"/>
</dbReference>